<reference evidence="1" key="1">
    <citation type="submission" date="2023-06" db="EMBL/GenBank/DDBJ databases">
        <authorList>
            <consortium name="Lawrence Berkeley National Laboratory"/>
            <person name="Ahrendt S."/>
            <person name="Sahu N."/>
            <person name="Indic B."/>
            <person name="Wong-Bajracharya J."/>
            <person name="Merenyi Z."/>
            <person name="Ke H.-M."/>
            <person name="Monk M."/>
            <person name="Kocsube S."/>
            <person name="Drula E."/>
            <person name="Lipzen A."/>
            <person name="Balint B."/>
            <person name="Henrissat B."/>
            <person name="Andreopoulos B."/>
            <person name="Martin F.M."/>
            <person name="Harder C.B."/>
            <person name="Rigling D."/>
            <person name="Ford K.L."/>
            <person name="Foster G.D."/>
            <person name="Pangilinan J."/>
            <person name="Papanicolaou A."/>
            <person name="Barry K."/>
            <person name="LaButti K."/>
            <person name="Viragh M."/>
            <person name="Koriabine M."/>
            <person name="Yan M."/>
            <person name="Riley R."/>
            <person name="Champramary S."/>
            <person name="Plett K.L."/>
            <person name="Tsai I.J."/>
            <person name="Slot J."/>
            <person name="Sipos G."/>
            <person name="Plett J."/>
            <person name="Nagy L.G."/>
            <person name="Grigoriev I.V."/>
        </authorList>
    </citation>
    <scope>NUCLEOTIDE SEQUENCE</scope>
    <source>
        <strain evidence="1">CCBAS 213</strain>
    </source>
</reference>
<proteinExistence type="predicted"/>
<evidence type="ECO:0000313" key="1">
    <source>
        <dbReference type="EMBL" id="KAK0463018.1"/>
    </source>
</evidence>
<accession>A0AA39TQI8</accession>
<comment type="caution">
    <text evidence="1">The sequence shown here is derived from an EMBL/GenBank/DDBJ whole genome shotgun (WGS) entry which is preliminary data.</text>
</comment>
<protein>
    <submittedName>
        <fullName evidence="1">Uncharacterized protein</fullName>
    </submittedName>
</protein>
<dbReference type="AlphaFoldDB" id="A0AA39TQI8"/>
<sequence length="408" mass="45704">MALVLIATDTDGFGILKSPSALNNGAVKYSQLKNGASLCGKSVQNHWLMVEPEASSSRSIFASHHASRLSVLSRTQSRAVWNYLNIIRMAWKIIISGDQWRLVGAPYPFPNTFTAYALPPPSLIQQQENRGDVGTLRSCALVCRSWAPIAQSYLYETLRLIIKVSPPCRFSPVPRITRITPDVSSLRRIRSSQHLTAFIKTVSLDIHPSKTPWPGLSRSSRVHFHLSELFLTLTNVRHLIYVNAMPQTPFLKIISAPTIILTSRKLVSISVANAPFDDLFILLLHATNRPKLCLGNITLSGPRDGLRILHRLTFKSLAVYGDHMSLADVGSPLHSVLEFEKLTQLHIAFRKTTSFFEDSGAISTAETLIRRFKDTLETLTLNMYLYGTPHIGANWIQFWLRAATYGDW</sequence>
<organism evidence="1 2">
    <name type="scientific">Armillaria tabescens</name>
    <name type="common">Ringless honey mushroom</name>
    <name type="synonym">Agaricus tabescens</name>
    <dbReference type="NCBI Taxonomy" id="1929756"/>
    <lineage>
        <taxon>Eukaryota</taxon>
        <taxon>Fungi</taxon>
        <taxon>Dikarya</taxon>
        <taxon>Basidiomycota</taxon>
        <taxon>Agaricomycotina</taxon>
        <taxon>Agaricomycetes</taxon>
        <taxon>Agaricomycetidae</taxon>
        <taxon>Agaricales</taxon>
        <taxon>Marasmiineae</taxon>
        <taxon>Physalacriaceae</taxon>
        <taxon>Desarmillaria</taxon>
    </lineage>
</organism>
<name>A0AA39TQI8_ARMTA</name>
<dbReference type="RefSeq" id="XP_060334484.1">
    <property type="nucleotide sequence ID" value="XM_060469357.1"/>
</dbReference>
<gene>
    <name evidence="1" type="ORF">EV420DRAFT_1476779</name>
</gene>
<dbReference type="Proteomes" id="UP001175211">
    <property type="component" value="Unassembled WGS sequence"/>
</dbReference>
<dbReference type="EMBL" id="JAUEPS010000008">
    <property type="protein sequence ID" value="KAK0463018.1"/>
    <property type="molecule type" value="Genomic_DNA"/>
</dbReference>
<keyword evidence="2" id="KW-1185">Reference proteome</keyword>
<evidence type="ECO:0000313" key="2">
    <source>
        <dbReference type="Proteomes" id="UP001175211"/>
    </source>
</evidence>
<dbReference type="GeneID" id="85352905"/>